<accession>A0A3S4UTT4</accession>
<dbReference type="KEGG" id="cant:NCTC13489_01865"/>
<dbReference type="SUPFAM" id="SSF48452">
    <property type="entry name" value="TPR-like"/>
    <property type="match status" value="1"/>
</dbReference>
<evidence type="ECO:0000259" key="7">
    <source>
        <dbReference type="Pfam" id="PF07980"/>
    </source>
</evidence>
<dbReference type="EMBL" id="LR134441">
    <property type="protein sequence ID" value="VEH99930.1"/>
    <property type="molecule type" value="Genomic_DNA"/>
</dbReference>
<comment type="subcellular location">
    <subcellularLocation>
        <location evidence="1">Cell outer membrane</location>
    </subcellularLocation>
</comment>
<dbReference type="InterPro" id="IPR012944">
    <property type="entry name" value="SusD_RagB_dom"/>
</dbReference>
<keyword evidence="3 6" id="KW-0732">Signal</keyword>
<dbReference type="Pfam" id="PF14322">
    <property type="entry name" value="SusD-like_3"/>
    <property type="match status" value="1"/>
</dbReference>
<feature type="domain" description="SusD-like N-terminal" evidence="8">
    <location>
        <begin position="30"/>
        <end position="224"/>
    </location>
</feature>
<dbReference type="Gene3D" id="1.25.40.390">
    <property type="match status" value="1"/>
</dbReference>
<feature type="chain" id="PRO_5018664492" evidence="6">
    <location>
        <begin position="22"/>
        <end position="510"/>
    </location>
</feature>
<dbReference type="InterPro" id="IPR033985">
    <property type="entry name" value="SusD-like_N"/>
</dbReference>
<gene>
    <name evidence="9" type="ORF">NCTC13489_01865</name>
</gene>
<evidence type="ECO:0000256" key="4">
    <source>
        <dbReference type="ARBA" id="ARBA00023136"/>
    </source>
</evidence>
<feature type="signal peptide" evidence="6">
    <location>
        <begin position="1"/>
        <end position="21"/>
    </location>
</feature>
<feature type="domain" description="RagB/SusD" evidence="7">
    <location>
        <begin position="371"/>
        <end position="509"/>
    </location>
</feature>
<comment type="similarity">
    <text evidence="2">Belongs to the SusD family.</text>
</comment>
<evidence type="ECO:0000256" key="1">
    <source>
        <dbReference type="ARBA" id="ARBA00004442"/>
    </source>
</evidence>
<dbReference type="InterPro" id="IPR011990">
    <property type="entry name" value="TPR-like_helical_dom_sf"/>
</dbReference>
<evidence type="ECO:0000256" key="6">
    <source>
        <dbReference type="SAM" id="SignalP"/>
    </source>
</evidence>
<dbReference type="GO" id="GO:0009279">
    <property type="term" value="C:cell outer membrane"/>
    <property type="evidence" value="ECO:0007669"/>
    <property type="project" value="UniProtKB-SubCell"/>
</dbReference>
<evidence type="ECO:0000259" key="8">
    <source>
        <dbReference type="Pfam" id="PF14322"/>
    </source>
</evidence>
<name>A0A3S4UTT4_9FLAO</name>
<proteinExistence type="inferred from homology"/>
<dbReference type="Pfam" id="PF07980">
    <property type="entry name" value="SusD_RagB"/>
    <property type="match status" value="1"/>
</dbReference>
<keyword evidence="5" id="KW-0998">Cell outer membrane</keyword>
<dbReference type="RefSeq" id="WP_081864339.1">
    <property type="nucleotide sequence ID" value="NZ_FOIX01000001.1"/>
</dbReference>
<evidence type="ECO:0000313" key="9">
    <source>
        <dbReference type="EMBL" id="VEH99930.1"/>
    </source>
</evidence>
<reference evidence="9 10" key="1">
    <citation type="submission" date="2018-12" db="EMBL/GenBank/DDBJ databases">
        <authorList>
            <consortium name="Pathogen Informatics"/>
        </authorList>
    </citation>
    <scope>NUCLEOTIDE SEQUENCE [LARGE SCALE GENOMIC DNA]</scope>
    <source>
        <strain evidence="9 10">NCTC13489</strain>
    </source>
</reference>
<dbReference type="Gene3D" id="1.25.40.900">
    <property type="match status" value="1"/>
</dbReference>
<evidence type="ECO:0000256" key="3">
    <source>
        <dbReference type="ARBA" id="ARBA00022729"/>
    </source>
</evidence>
<dbReference type="STRING" id="266748.HY04_04285"/>
<sequence>MKKYLLIISGFLLFFAHTSCSERELDLFPPDKDEITNVNSEGQLQMLLNGAYISMGSTSVFGTEVMLFGDLLGDKLFVSNSNPSYLNTFNYNYNSSQSDFGFYGPLYDVIMNCNLVINNTLVTNNANVKRIKGEARIIRGLAYFTLVNYYSPTPTSGVNQEYGVPLVLEDYDVNIKPARATVAQIYDQVILDLKEGVNSASATPAKKVLLSKTAAKLLLSRVYLTRRAAGDAALALQYATEIVTSSPAGFSKIDAKTLTVPANVASASNYQQYFSGSNEDAATVTYQNQTYNLDGTENHPETIWELDLNIDTNRATGIGSNVSLPGYYNRTDSRKCMLFNQSFYNSFPTTDVRRGSPSSGLLISVGTPATDNPKGFWTNKYPRFTTEGNYFRNIKVFRFAEAQLNRIEALFLTGQTGLALSELNAFATSRNGSTYTGTNLLQDILTEKGKEFYAEGQRFLDLKRHNLPMVRPSNCTVNCTVTPDNKLFVLPMSQRALNANINLTQYPGYN</sequence>
<dbReference type="Proteomes" id="UP000270036">
    <property type="component" value="Chromosome"/>
</dbReference>
<dbReference type="AlphaFoldDB" id="A0A3S4UTT4"/>
<organism evidence="9 10">
    <name type="scientific">Kaistella antarctica</name>
    <dbReference type="NCBI Taxonomy" id="266748"/>
    <lineage>
        <taxon>Bacteria</taxon>
        <taxon>Pseudomonadati</taxon>
        <taxon>Bacteroidota</taxon>
        <taxon>Flavobacteriia</taxon>
        <taxon>Flavobacteriales</taxon>
        <taxon>Weeksellaceae</taxon>
        <taxon>Chryseobacterium group</taxon>
        <taxon>Kaistella</taxon>
    </lineage>
</organism>
<protein>
    <submittedName>
        <fullName evidence="9">SusD family</fullName>
    </submittedName>
</protein>
<dbReference type="Gene3D" id="2.20.20.130">
    <property type="match status" value="1"/>
</dbReference>
<dbReference type="OrthoDB" id="630434at2"/>
<evidence type="ECO:0000313" key="10">
    <source>
        <dbReference type="Proteomes" id="UP000270036"/>
    </source>
</evidence>
<evidence type="ECO:0000256" key="5">
    <source>
        <dbReference type="ARBA" id="ARBA00023237"/>
    </source>
</evidence>
<keyword evidence="4" id="KW-0472">Membrane</keyword>
<evidence type="ECO:0000256" key="2">
    <source>
        <dbReference type="ARBA" id="ARBA00006275"/>
    </source>
</evidence>